<dbReference type="EMBL" id="JASWJB010000027">
    <property type="protein sequence ID" value="KAK2609133.1"/>
    <property type="molecule type" value="Genomic_DNA"/>
</dbReference>
<reference evidence="2" key="1">
    <citation type="submission" date="2023-06" db="EMBL/GenBank/DDBJ databases">
        <title>Conoideocrella luteorostrata (Hypocreales: Clavicipitaceae), a potential biocontrol fungus for elongate hemlock scale in United States Christmas tree production areas.</title>
        <authorList>
            <person name="Barrett H."/>
            <person name="Lovett B."/>
            <person name="Macias A.M."/>
            <person name="Stajich J.E."/>
            <person name="Kasson M.T."/>
        </authorList>
    </citation>
    <scope>NUCLEOTIDE SEQUENCE</scope>
    <source>
        <strain evidence="2">ARSEF 14590</strain>
    </source>
</reference>
<organism evidence="2 3">
    <name type="scientific">Conoideocrella luteorostrata</name>
    <dbReference type="NCBI Taxonomy" id="1105319"/>
    <lineage>
        <taxon>Eukaryota</taxon>
        <taxon>Fungi</taxon>
        <taxon>Dikarya</taxon>
        <taxon>Ascomycota</taxon>
        <taxon>Pezizomycotina</taxon>
        <taxon>Sordariomycetes</taxon>
        <taxon>Hypocreomycetidae</taxon>
        <taxon>Hypocreales</taxon>
        <taxon>Clavicipitaceae</taxon>
        <taxon>Conoideocrella</taxon>
    </lineage>
</organism>
<keyword evidence="3" id="KW-1185">Reference proteome</keyword>
<evidence type="ECO:0000313" key="2">
    <source>
        <dbReference type="EMBL" id="KAK2609133.1"/>
    </source>
</evidence>
<sequence>MPRKSSMDTKAMDESTQTEKAPSKTQRSHEENQERAYIAASRRGDRSIEARVQSAHMASEIHKKRTGKGFKITEDVVINEEMYEEEDDVLPRSIRLLGAEMQTESPMMNSRVESFVSAKMTASDIATTSNTAWRHNRVNRLFAESFPGANNASLRMPLQESSSNSPEYQLQQPVDSYSPTSYNSAAFPPAFTPASYSPSAFPQVSTAGQQMEYPYISSFSYLPKRSQASKRKPREKASAPSSAASPSGVKSRRNSSKASPAQSKLKMVTSPSTCATPSSDSTSAWSPRSPEDTILPSGSAFTTDLPPEARMLLHGVGADAVLDETLANQDGYDTVSWLDPLNMFDPSTTLGTTATDGADSGFVADLYGNGSDGSMPSKCAMPTQNLPDVEWGAFIDDSMWPQEQPQEAQFQ</sequence>
<evidence type="ECO:0000313" key="3">
    <source>
        <dbReference type="Proteomes" id="UP001251528"/>
    </source>
</evidence>
<feature type="region of interest" description="Disordered" evidence="1">
    <location>
        <begin position="224"/>
        <end position="302"/>
    </location>
</feature>
<name>A0AAJ0CYF7_9HYPO</name>
<feature type="region of interest" description="Disordered" evidence="1">
    <location>
        <begin position="153"/>
        <end position="181"/>
    </location>
</feature>
<dbReference type="Proteomes" id="UP001251528">
    <property type="component" value="Unassembled WGS sequence"/>
</dbReference>
<feature type="compositionally biased region" description="Polar residues" evidence="1">
    <location>
        <begin position="269"/>
        <end position="286"/>
    </location>
</feature>
<comment type="caution">
    <text evidence="2">The sequence shown here is derived from an EMBL/GenBank/DDBJ whole genome shotgun (WGS) entry which is preliminary data.</text>
</comment>
<dbReference type="AlphaFoldDB" id="A0AAJ0CYF7"/>
<feature type="compositionally biased region" description="Polar residues" evidence="1">
    <location>
        <begin position="14"/>
        <end position="25"/>
    </location>
</feature>
<evidence type="ECO:0000256" key="1">
    <source>
        <dbReference type="SAM" id="MobiDB-lite"/>
    </source>
</evidence>
<feature type="compositionally biased region" description="Basic and acidic residues" evidence="1">
    <location>
        <begin position="1"/>
        <end position="13"/>
    </location>
</feature>
<gene>
    <name evidence="2" type="ORF">QQS21_002360</name>
</gene>
<feature type="compositionally biased region" description="Low complexity" evidence="1">
    <location>
        <begin position="238"/>
        <end position="247"/>
    </location>
</feature>
<accession>A0AAJ0CYF7</accession>
<feature type="region of interest" description="Disordered" evidence="1">
    <location>
        <begin position="1"/>
        <end position="47"/>
    </location>
</feature>
<proteinExistence type="predicted"/>
<protein>
    <submittedName>
        <fullName evidence="2">Uncharacterized protein</fullName>
    </submittedName>
</protein>